<dbReference type="Proteomes" id="UP001187192">
    <property type="component" value="Unassembled WGS sequence"/>
</dbReference>
<dbReference type="EMBL" id="BTGU01000032">
    <property type="protein sequence ID" value="GMN49755.1"/>
    <property type="molecule type" value="Genomic_DNA"/>
</dbReference>
<evidence type="ECO:0000259" key="3">
    <source>
        <dbReference type="Pfam" id="PF04504"/>
    </source>
</evidence>
<reference evidence="5" key="1">
    <citation type="submission" date="2023-07" db="EMBL/GenBank/DDBJ databases">
        <title>draft genome sequence of fig (Ficus carica).</title>
        <authorList>
            <person name="Takahashi T."/>
            <person name="Nishimura K."/>
        </authorList>
    </citation>
    <scope>NUCLEOTIDE SEQUENCE</scope>
</reference>
<dbReference type="GO" id="GO:0005634">
    <property type="term" value="C:nucleus"/>
    <property type="evidence" value="ECO:0007669"/>
    <property type="project" value="TreeGrafter"/>
</dbReference>
<dbReference type="Pfam" id="PF04504">
    <property type="entry name" value="GeBP-like_DBD"/>
    <property type="match status" value="1"/>
</dbReference>
<dbReference type="InterPro" id="IPR007592">
    <property type="entry name" value="GEBP"/>
</dbReference>
<evidence type="ECO:0000313" key="6">
    <source>
        <dbReference type="Proteomes" id="UP001187192"/>
    </source>
</evidence>
<organism evidence="5 6">
    <name type="scientific">Ficus carica</name>
    <name type="common">Common fig</name>
    <dbReference type="NCBI Taxonomy" id="3494"/>
    <lineage>
        <taxon>Eukaryota</taxon>
        <taxon>Viridiplantae</taxon>
        <taxon>Streptophyta</taxon>
        <taxon>Embryophyta</taxon>
        <taxon>Tracheophyta</taxon>
        <taxon>Spermatophyta</taxon>
        <taxon>Magnoliopsida</taxon>
        <taxon>eudicotyledons</taxon>
        <taxon>Gunneridae</taxon>
        <taxon>Pentapetalae</taxon>
        <taxon>rosids</taxon>
        <taxon>fabids</taxon>
        <taxon>Rosales</taxon>
        <taxon>Moraceae</taxon>
        <taxon>Ficeae</taxon>
        <taxon>Ficus</taxon>
    </lineage>
</organism>
<dbReference type="PANTHER" id="PTHR31662:SF33">
    <property type="entry name" value="DNA-BINDING STOREKEEPER PROTEIN TRANSCRIPTIONAL REGULATOR-LIKE PROTEIN"/>
    <property type="match status" value="1"/>
</dbReference>
<feature type="compositionally biased region" description="Basic and acidic residues" evidence="2">
    <location>
        <begin position="33"/>
        <end position="52"/>
    </location>
</feature>
<feature type="region of interest" description="Disordered" evidence="2">
    <location>
        <begin position="1"/>
        <end position="95"/>
    </location>
</feature>
<sequence>MAPKRPSHLDEPPAISSSSDEEEASSEESSGSEDDKQDASDSDAKPKEETPPKTKKPRSKPSATPTRQSAKRTKKNPSEEASNAENDGTAASEDSKKLLFQRLWSEEDEIAILKGMIEYATKNGTDPAVADMNAFHDFIKKSLHIDATKTQLSDKVRRLRKKYGNNLGKKKYNPTKPHELEAFELSKKIWGSEEPKSNGASKSNQKGKSELVSAPVEAERAEIDPKAGISVSLSGITGFDKSLPEHVVKLGLALIPESKKAELEEKWKKLNIAELELFVKKSQLVSEQSKLILEAIKSSDH</sequence>
<name>A0AA88ADE0_FICCA</name>
<accession>A0AA88ADE0</accession>
<feature type="domain" description="Glabrous enhancer-binding protein-like DBD" evidence="3">
    <location>
        <begin position="100"/>
        <end position="191"/>
    </location>
</feature>
<dbReference type="GO" id="GO:0006355">
    <property type="term" value="P:regulation of DNA-templated transcription"/>
    <property type="evidence" value="ECO:0007669"/>
    <property type="project" value="InterPro"/>
</dbReference>
<dbReference type="AlphaFoldDB" id="A0AA88ADE0"/>
<evidence type="ECO:0000259" key="4">
    <source>
        <dbReference type="Pfam" id="PF22757"/>
    </source>
</evidence>
<dbReference type="Pfam" id="PF22757">
    <property type="entry name" value="GeBP-like_C"/>
    <property type="match status" value="1"/>
</dbReference>
<protein>
    <submittedName>
        <fullName evidence="5">Uncharacterized protein</fullName>
    </submittedName>
</protein>
<proteinExistence type="inferred from homology"/>
<evidence type="ECO:0000313" key="5">
    <source>
        <dbReference type="EMBL" id="GMN49755.1"/>
    </source>
</evidence>
<feature type="domain" description="Glabrous enhancer-binding protein-like C-terminal" evidence="4">
    <location>
        <begin position="244"/>
        <end position="288"/>
    </location>
</feature>
<dbReference type="InterPro" id="IPR053932">
    <property type="entry name" value="GeBP-like_DBD"/>
</dbReference>
<gene>
    <name evidence="5" type="ORF">TIFTF001_018926</name>
</gene>
<feature type="region of interest" description="Disordered" evidence="2">
    <location>
        <begin position="193"/>
        <end position="217"/>
    </location>
</feature>
<keyword evidence="6" id="KW-1185">Reference proteome</keyword>
<dbReference type="InterPro" id="IPR053933">
    <property type="entry name" value="GeBP-like_C"/>
</dbReference>
<dbReference type="PANTHER" id="PTHR31662">
    <property type="entry name" value="BNAANNG10740D PROTEIN-RELATED"/>
    <property type="match status" value="1"/>
</dbReference>
<feature type="compositionally biased region" description="Acidic residues" evidence="2">
    <location>
        <begin position="19"/>
        <end position="32"/>
    </location>
</feature>
<evidence type="ECO:0000256" key="2">
    <source>
        <dbReference type="SAM" id="MobiDB-lite"/>
    </source>
</evidence>
<evidence type="ECO:0000256" key="1">
    <source>
        <dbReference type="ARBA" id="ARBA00010820"/>
    </source>
</evidence>
<comment type="caution">
    <text evidence="5">The sequence shown here is derived from an EMBL/GenBank/DDBJ whole genome shotgun (WGS) entry which is preliminary data.</text>
</comment>
<comment type="similarity">
    <text evidence="1">Belongs to the GeBP family.</text>
</comment>